<name>A0AAE1WGR3_9LAMI</name>
<dbReference type="AlphaFoldDB" id="A0AAE1WGR3"/>
<feature type="compositionally biased region" description="Basic and acidic residues" evidence="1">
    <location>
        <begin position="61"/>
        <end position="86"/>
    </location>
</feature>
<dbReference type="Pfam" id="PF13889">
    <property type="entry name" value="Chromosome_seg"/>
    <property type="match status" value="1"/>
</dbReference>
<protein>
    <recommendedName>
        <fullName evidence="2">Atos-like C-terminal domain-containing protein</fullName>
    </recommendedName>
</protein>
<evidence type="ECO:0000313" key="4">
    <source>
        <dbReference type="Proteomes" id="UP001289374"/>
    </source>
</evidence>
<reference evidence="3" key="2">
    <citation type="journal article" date="2024" name="Plant">
        <title>Genomic evolution and insights into agronomic trait innovations of Sesamum species.</title>
        <authorList>
            <person name="Miao H."/>
            <person name="Wang L."/>
            <person name="Qu L."/>
            <person name="Liu H."/>
            <person name="Sun Y."/>
            <person name="Le M."/>
            <person name="Wang Q."/>
            <person name="Wei S."/>
            <person name="Zheng Y."/>
            <person name="Lin W."/>
            <person name="Duan Y."/>
            <person name="Cao H."/>
            <person name="Xiong S."/>
            <person name="Wang X."/>
            <person name="Wei L."/>
            <person name="Li C."/>
            <person name="Ma Q."/>
            <person name="Ju M."/>
            <person name="Zhao R."/>
            <person name="Li G."/>
            <person name="Mu C."/>
            <person name="Tian Q."/>
            <person name="Mei H."/>
            <person name="Zhang T."/>
            <person name="Gao T."/>
            <person name="Zhang H."/>
        </authorList>
    </citation>
    <scope>NUCLEOTIDE SEQUENCE</scope>
    <source>
        <strain evidence="3">K16</strain>
    </source>
</reference>
<accession>A0AAE1WGR3</accession>
<evidence type="ECO:0000313" key="3">
    <source>
        <dbReference type="EMBL" id="KAK4392836.1"/>
    </source>
</evidence>
<organism evidence="3 4">
    <name type="scientific">Sesamum angolense</name>
    <dbReference type="NCBI Taxonomy" id="2727404"/>
    <lineage>
        <taxon>Eukaryota</taxon>
        <taxon>Viridiplantae</taxon>
        <taxon>Streptophyta</taxon>
        <taxon>Embryophyta</taxon>
        <taxon>Tracheophyta</taxon>
        <taxon>Spermatophyta</taxon>
        <taxon>Magnoliopsida</taxon>
        <taxon>eudicotyledons</taxon>
        <taxon>Gunneridae</taxon>
        <taxon>Pentapetalae</taxon>
        <taxon>asterids</taxon>
        <taxon>lamiids</taxon>
        <taxon>Lamiales</taxon>
        <taxon>Pedaliaceae</taxon>
        <taxon>Sesamum</taxon>
    </lineage>
</organism>
<evidence type="ECO:0000256" key="1">
    <source>
        <dbReference type="SAM" id="MobiDB-lite"/>
    </source>
</evidence>
<proteinExistence type="predicted"/>
<reference evidence="3" key="1">
    <citation type="submission" date="2020-06" db="EMBL/GenBank/DDBJ databases">
        <authorList>
            <person name="Li T."/>
            <person name="Hu X."/>
            <person name="Zhang T."/>
            <person name="Song X."/>
            <person name="Zhang H."/>
            <person name="Dai N."/>
            <person name="Sheng W."/>
            <person name="Hou X."/>
            <person name="Wei L."/>
        </authorList>
    </citation>
    <scope>NUCLEOTIDE SEQUENCE</scope>
    <source>
        <strain evidence="3">K16</strain>
        <tissue evidence="3">Leaf</tissue>
    </source>
</reference>
<dbReference type="PANTHER" id="PTHR13199">
    <property type="entry name" value="GH03947P"/>
    <property type="match status" value="1"/>
</dbReference>
<dbReference type="EMBL" id="JACGWL010000010">
    <property type="protein sequence ID" value="KAK4392836.1"/>
    <property type="molecule type" value="Genomic_DNA"/>
</dbReference>
<comment type="caution">
    <text evidence="3">The sequence shown here is derived from an EMBL/GenBank/DDBJ whole genome shotgun (WGS) entry which is preliminary data.</text>
</comment>
<dbReference type="Proteomes" id="UP001289374">
    <property type="component" value="Unassembled WGS sequence"/>
</dbReference>
<feature type="region of interest" description="Disordered" evidence="1">
    <location>
        <begin position="56"/>
        <end position="86"/>
    </location>
</feature>
<dbReference type="InterPro" id="IPR051506">
    <property type="entry name" value="ATOS_Transcription_Regulators"/>
</dbReference>
<keyword evidence="4" id="KW-1185">Reference proteome</keyword>
<feature type="domain" description="Atos-like C-terminal" evidence="2">
    <location>
        <begin position="131"/>
        <end position="201"/>
    </location>
</feature>
<dbReference type="InterPro" id="IPR033473">
    <property type="entry name" value="Atos-like_C"/>
</dbReference>
<evidence type="ECO:0000259" key="2">
    <source>
        <dbReference type="Pfam" id="PF13889"/>
    </source>
</evidence>
<dbReference type="PANTHER" id="PTHR13199:SF23">
    <property type="entry name" value="MEIOSIS CHROMOSOME SEGREGATION FAMILY PROTEIN"/>
    <property type="match status" value="1"/>
</dbReference>
<sequence>MVEEIQITKKKNDCQVVSNPEKTPVHTYFCNYDLSDMPAGTKTFLRQKVFLASSASNSTSGREEEKNLTKKDEDNVSFVSDEKQSERTGYGSKVSVHNSCETDGVDAFLKTNRKFEHCCSRVNGNATGVGALRYALHLRFLCPFPKKRSMSASRSRTDSEGKRRFFLYDDLRVVFPQRHSDADEGKLNVEYHFPEDPKYFDLST</sequence>
<gene>
    <name evidence="3" type="ORF">Sango_1754400</name>
</gene>